<keyword evidence="2" id="KW-0378">Hydrolase</keyword>
<dbReference type="EMBL" id="FMTM01000004">
    <property type="protein sequence ID" value="SCW63487.1"/>
    <property type="molecule type" value="Genomic_DNA"/>
</dbReference>
<evidence type="ECO:0000259" key="1">
    <source>
        <dbReference type="Pfam" id="PF10081"/>
    </source>
</evidence>
<gene>
    <name evidence="2" type="ORF">SAMN02927900_03364</name>
</gene>
<name>A0A1G4S3E2_9HYPH</name>
<evidence type="ECO:0000313" key="3">
    <source>
        <dbReference type="Proteomes" id="UP000199542"/>
    </source>
</evidence>
<reference evidence="2 3" key="1">
    <citation type="submission" date="2016-10" db="EMBL/GenBank/DDBJ databases">
        <authorList>
            <person name="de Groot N.N."/>
        </authorList>
    </citation>
    <scope>NUCLEOTIDE SEQUENCE [LARGE SCALE GENOMIC DNA]</scope>
    <source>
        <strain evidence="2 3">CGMCC 1.3401</strain>
    </source>
</reference>
<accession>A0A1G4S3E2</accession>
<feature type="domain" description="Alpha/beta-hydrolase catalytic" evidence="1">
    <location>
        <begin position="1"/>
        <end position="68"/>
    </location>
</feature>
<sequence>MKAPRGPDVSSELRWYPVVTLLQLTLDMAMATTAPIGYGHVYAPAHYIDAWIEVTAVDGWSAEQIARLKHHFESRP</sequence>
<dbReference type="Proteomes" id="UP000199542">
    <property type="component" value="Unassembled WGS sequence"/>
</dbReference>
<evidence type="ECO:0000313" key="2">
    <source>
        <dbReference type="EMBL" id="SCW63487.1"/>
    </source>
</evidence>
<dbReference type="Pfam" id="PF10081">
    <property type="entry name" value="Abhydrolase_9"/>
    <property type="match status" value="1"/>
</dbReference>
<proteinExistence type="predicted"/>
<organism evidence="2 3">
    <name type="scientific">Rhizobium mongolense subsp. loessense</name>
    <dbReference type="NCBI Taxonomy" id="158890"/>
    <lineage>
        <taxon>Bacteria</taxon>
        <taxon>Pseudomonadati</taxon>
        <taxon>Pseudomonadota</taxon>
        <taxon>Alphaproteobacteria</taxon>
        <taxon>Hyphomicrobiales</taxon>
        <taxon>Rhizobiaceae</taxon>
        <taxon>Rhizobium/Agrobacterium group</taxon>
        <taxon>Rhizobium</taxon>
    </lineage>
</organism>
<protein>
    <submittedName>
        <fullName evidence="2">Alpha/beta-hydrolase family protein</fullName>
    </submittedName>
</protein>
<dbReference type="AlphaFoldDB" id="A0A1G4S3E2"/>
<dbReference type="GO" id="GO:0016787">
    <property type="term" value="F:hydrolase activity"/>
    <property type="evidence" value="ECO:0007669"/>
    <property type="project" value="UniProtKB-KW"/>
</dbReference>
<dbReference type="InterPro" id="IPR027787">
    <property type="entry name" value="Alpha/beta-hydrolase_catalytic"/>
</dbReference>